<proteinExistence type="inferred from homology"/>
<dbReference type="Proteomes" id="UP000243528">
    <property type="component" value="Unassembled WGS sequence"/>
</dbReference>
<dbReference type="PANTHER" id="PTHR43639">
    <property type="entry name" value="OXIDOREDUCTASE, SHORT-CHAIN DEHYDROGENASE/REDUCTASE FAMILY (AFU_ORTHOLOGUE AFUA_5G02870)"/>
    <property type="match status" value="1"/>
</dbReference>
<evidence type="ECO:0000259" key="3">
    <source>
        <dbReference type="SMART" id="SM00822"/>
    </source>
</evidence>
<dbReference type="InterPro" id="IPR020904">
    <property type="entry name" value="Sc_DH/Rdtase_CS"/>
</dbReference>
<gene>
    <name evidence="4" type="ORF">CLV30_103272</name>
</gene>
<protein>
    <submittedName>
        <fullName evidence="4">3-oxoacyl-[acyl-carrier protein] reductase</fullName>
    </submittedName>
</protein>
<evidence type="ECO:0000313" key="4">
    <source>
        <dbReference type="EMBL" id="PSL06117.1"/>
    </source>
</evidence>
<dbReference type="PRINTS" id="PR00081">
    <property type="entry name" value="GDHRDH"/>
</dbReference>
<evidence type="ECO:0000256" key="2">
    <source>
        <dbReference type="ARBA" id="ARBA00023002"/>
    </source>
</evidence>
<evidence type="ECO:0000256" key="1">
    <source>
        <dbReference type="ARBA" id="ARBA00006484"/>
    </source>
</evidence>
<dbReference type="EMBL" id="PYGE01000003">
    <property type="protein sequence ID" value="PSL06117.1"/>
    <property type="molecule type" value="Genomic_DNA"/>
</dbReference>
<name>A0A2P8E9L6_9ACTN</name>
<dbReference type="InterPro" id="IPR002347">
    <property type="entry name" value="SDR_fam"/>
</dbReference>
<dbReference type="PRINTS" id="PR00080">
    <property type="entry name" value="SDRFAMILY"/>
</dbReference>
<dbReference type="PROSITE" id="PS00061">
    <property type="entry name" value="ADH_SHORT"/>
    <property type="match status" value="1"/>
</dbReference>
<dbReference type="RefSeq" id="WP_106536319.1">
    <property type="nucleotide sequence ID" value="NZ_ML142903.1"/>
</dbReference>
<dbReference type="Gene3D" id="3.40.50.720">
    <property type="entry name" value="NAD(P)-binding Rossmann-like Domain"/>
    <property type="match status" value="1"/>
</dbReference>
<dbReference type="CDD" id="cd05233">
    <property type="entry name" value="SDR_c"/>
    <property type="match status" value="1"/>
</dbReference>
<dbReference type="OrthoDB" id="9787298at2"/>
<dbReference type="InterPro" id="IPR057326">
    <property type="entry name" value="KR_dom"/>
</dbReference>
<dbReference type="GO" id="GO:0016491">
    <property type="term" value="F:oxidoreductase activity"/>
    <property type="evidence" value="ECO:0007669"/>
    <property type="project" value="UniProtKB-KW"/>
</dbReference>
<dbReference type="InterPro" id="IPR036291">
    <property type="entry name" value="NAD(P)-bd_dom_sf"/>
</dbReference>
<dbReference type="SUPFAM" id="SSF51735">
    <property type="entry name" value="NAD(P)-binding Rossmann-fold domains"/>
    <property type="match status" value="1"/>
</dbReference>
<dbReference type="FunFam" id="3.40.50.720:FF:000084">
    <property type="entry name" value="Short-chain dehydrogenase reductase"/>
    <property type="match status" value="1"/>
</dbReference>
<dbReference type="AlphaFoldDB" id="A0A2P8E9L6"/>
<keyword evidence="5" id="KW-1185">Reference proteome</keyword>
<accession>A0A2P8E9L6</accession>
<feature type="domain" description="Ketoreductase" evidence="3">
    <location>
        <begin position="8"/>
        <end position="190"/>
    </location>
</feature>
<sequence>MEISFEGKTVLVTGASTGIGAAVAQGFAGCGAAVGVHYNTNADAAGEVVAGIVDAGGRAVPVPADLSEPRDYDDLVADVENRLGPVDVLVNNAGSLVGRRATGEVERAFYDEVMELNLGSVVGLCNAVVPGMSERGGGVIVNVSSIAADNGGGPGSSLYGASKGAVASYTRALAKELAGVNIRVNAISPGVISTPFHERFSTPESLAAMAATIPAGRTGTAQECVGPTLFLASDPMSGYVTGQVLAVNGGQYFR</sequence>
<comment type="similarity">
    <text evidence="1">Belongs to the short-chain dehydrogenases/reductases (SDR) family.</text>
</comment>
<keyword evidence="2" id="KW-0560">Oxidoreductase</keyword>
<dbReference type="SMART" id="SM00822">
    <property type="entry name" value="PKS_KR"/>
    <property type="match status" value="1"/>
</dbReference>
<evidence type="ECO:0000313" key="5">
    <source>
        <dbReference type="Proteomes" id="UP000243528"/>
    </source>
</evidence>
<dbReference type="PANTHER" id="PTHR43639:SF1">
    <property type="entry name" value="SHORT-CHAIN DEHYDROGENASE_REDUCTASE FAMILY PROTEIN"/>
    <property type="match status" value="1"/>
</dbReference>
<organism evidence="4 5">
    <name type="scientific">Haloactinopolyspora alba</name>
    <dbReference type="NCBI Taxonomy" id="648780"/>
    <lineage>
        <taxon>Bacteria</taxon>
        <taxon>Bacillati</taxon>
        <taxon>Actinomycetota</taxon>
        <taxon>Actinomycetes</taxon>
        <taxon>Jiangellales</taxon>
        <taxon>Jiangellaceae</taxon>
        <taxon>Haloactinopolyspora</taxon>
    </lineage>
</organism>
<dbReference type="Pfam" id="PF13561">
    <property type="entry name" value="adh_short_C2"/>
    <property type="match status" value="1"/>
</dbReference>
<reference evidence="4 5" key="1">
    <citation type="submission" date="2018-03" db="EMBL/GenBank/DDBJ databases">
        <title>Genomic Encyclopedia of Archaeal and Bacterial Type Strains, Phase II (KMG-II): from individual species to whole genera.</title>
        <authorList>
            <person name="Goeker M."/>
        </authorList>
    </citation>
    <scope>NUCLEOTIDE SEQUENCE [LARGE SCALE GENOMIC DNA]</scope>
    <source>
        <strain evidence="4 5">DSM 45211</strain>
    </source>
</reference>
<comment type="caution">
    <text evidence="4">The sequence shown here is derived from an EMBL/GenBank/DDBJ whole genome shotgun (WGS) entry which is preliminary data.</text>
</comment>